<dbReference type="Pfam" id="PF00144">
    <property type="entry name" value="Beta-lactamase"/>
    <property type="match status" value="1"/>
</dbReference>
<dbReference type="Proteomes" id="UP001374803">
    <property type="component" value="Chromosome"/>
</dbReference>
<sequence length="368" mass="40860">MKHLVCACTGMPEQNQEWLMEFAHATAETEMQVLSAMRPTTKIGEAYQYSNMLAAAAGFVGGYAAYPKRELGAAYDEAMRTRVFEPLGMKSTTFDYDRALRSNHATPHSEDVDGKVQVGTTAGNRAVVPIRPAAGAWSNAHDVALYVQMELANGKLPNGQRYVSEKNLLARRERQSTPEPDLAYGMGLETNTRYGTPLIHHGGSMFGLRSDMFWLPEHDIGGVILTNADSGRGVRDIYQRKVLEVLFDGKPEADEDLATYAKNRKDHIAKERMRLVVPAAEDAVTALAKRYVSPVLGEISVERKGRTTIFDFGEWKSTVASRKNDDGSISFFTIDAGVDNDELVVAQRDGKRALLINDRQMEYVFLEK</sequence>
<gene>
    <name evidence="2" type="ORF">LVJ94_26115</name>
</gene>
<dbReference type="SUPFAM" id="SSF56601">
    <property type="entry name" value="beta-lactamase/transpeptidase-like"/>
    <property type="match status" value="1"/>
</dbReference>
<dbReference type="InterPro" id="IPR012338">
    <property type="entry name" value="Beta-lactam/transpept-like"/>
</dbReference>
<dbReference type="PANTHER" id="PTHR46825:SF15">
    <property type="entry name" value="BETA-LACTAMASE-RELATED DOMAIN-CONTAINING PROTEIN"/>
    <property type="match status" value="1"/>
</dbReference>
<dbReference type="InterPro" id="IPR001466">
    <property type="entry name" value="Beta-lactam-related"/>
</dbReference>
<reference evidence="2" key="1">
    <citation type="submission" date="2021-12" db="EMBL/GenBank/DDBJ databases">
        <title>Discovery of the Pendulisporaceae a myxobacterial family with distinct sporulation behavior and unique specialized metabolism.</title>
        <authorList>
            <person name="Garcia R."/>
            <person name="Popoff A."/>
            <person name="Bader C.D."/>
            <person name="Loehr J."/>
            <person name="Walesch S."/>
            <person name="Walt C."/>
            <person name="Boldt J."/>
            <person name="Bunk B."/>
            <person name="Haeckl F.J.F.P.J."/>
            <person name="Gunesch A.P."/>
            <person name="Birkelbach J."/>
            <person name="Nuebel U."/>
            <person name="Pietschmann T."/>
            <person name="Bach T."/>
            <person name="Mueller R."/>
        </authorList>
    </citation>
    <scope>NUCLEOTIDE SEQUENCE</scope>
    <source>
        <strain evidence="2">MSr11367</strain>
    </source>
</reference>
<evidence type="ECO:0000313" key="2">
    <source>
        <dbReference type="EMBL" id="WXB00385.1"/>
    </source>
</evidence>
<dbReference type="InterPro" id="IPR050491">
    <property type="entry name" value="AmpC-like"/>
</dbReference>
<evidence type="ECO:0000313" key="3">
    <source>
        <dbReference type="Proteomes" id="UP001374803"/>
    </source>
</evidence>
<feature type="domain" description="Beta-lactamase-related" evidence="1">
    <location>
        <begin position="1"/>
        <end position="236"/>
    </location>
</feature>
<name>A0ABZ2KQP3_9BACT</name>
<organism evidence="2 3">
    <name type="scientific">Pendulispora rubella</name>
    <dbReference type="NCBI Taxonomy" id="2741070"/>
    <lineage>
        <taxon>Bacteria</taxon>
        <taxon>Pseudomonadati</taxon>
        <taxon>Myxococcota</taxon>
        <taxon>Myxococcia</taxon>
        <taxon>Myxococcales</taxon>
        <taxon>Sorangiineae</taxon>
        <taxon>Pendulisporaceae</taxon>
        <taxon>Pendulispora</taxon>
    </lineage>
</organism>
<dbReference type="PANTHER" id="PTHR46825">
    <property type="entry name" value="D-ALANYL-D-ALANINE-CARBOXYPEPTIDASE/ENDOPEPTIDASE AMPH"/>
    <property type="match status" value="1"/>
</dbReference>
<accession>A0ABZ2KQP3</accession>
<evidence type="ECO:0000259" key="1">
    <source>
        <dbReference type="Pfam" id="PF00144"/>
    </source>
</evidence>
<dbReference type="EMBL" id="CP089983">
    <property type="protein sequence ID" value="WXB00385.1"/>
    <property type="molecule type" value="Genomic_DNA"/>
</dbReference>
<dbReference type="Gene3D" id="3.40.710.10">
    <property type="entry name" value="DD-peptidase/beta-lactamase superfamily"/>
    <property type="match status" value="1"/>
</dbReference>
<protein>
    <submittedName>
        <fullName evidence="2">Beta-lactamase family protein</fullName>
    </submittedName>
</protein>
<proteinExistence type="predicted"/>
<keyword evidence="3" id="KW-1185">Reference proteome</keyword>